<evidence type="ECO:0000259" key="1">
    <source>
        <dbReference type="Pfam" id="PF21722"/>
    </source>
</evidence>
<feature type="domain" description="Glycine-rich" evidence="1">
    <location>
        <begin position="17"/>
        <end position="205"/>
    </location>
</feature>
<sequence>MTSGRLIGVPIVFESSGTYTPSAGAKSIRIKVWGGGGAGGGTQAVSSAQSAVGGGGSAGAYAESFIPATSIAIVIGTGGVATVGADGTDGGASTAGSISASGGSGGAVGIASSAFPFGAAPRNPTTATGGNIINAPGNTASMGFTWSNGGAIRSMGGQSTVGSSLYAATAAGKSAGGAGAVSAGSTGAQPALAGYNGAPGLVIVEEYS</sequence>
<dbReference type="Pfam" id="PF21722">
    <property type="entry name" value="Gly_rich_2"/>
    <property type="match status" value="1"/>
</dbReference>
<proteinExistence type="predicted"/>
<reference evidence="2" key="2">
    <citation type="submission" date="2020-05" db="UniProtKB">
        <authorList>
            <consortium name="EnsemblMetazoa"/>
        </authorList>
    </citation>
    <scope>IDENTIFICATION</scope>
    <source>
        <strain evidence="2">maculatus3</strain>
    </source>
</reference>
<name>A0A182S9J4_9DIPT</name>
<evidence type="ECO:0000313" key="2">
    <source>
        <dbReference type="EnsemblMetazoa" id="AMAM002383-PA"/>
    </source>
</evidence>
<organism evidence="2 3">
    <name type="scientific">Anopheles maculatus</name>
    <dbReference type="NCBI Taxonomy" id="74869"/>
    <lineage>
        <taxon>Eukaryota</taxon>
        <taxon>Metazoa</taxon>
        <taxon>Ecdysozoa</taxon>
        <taxon>Arthropoda</taxon>
        <taxon>Hexapoda</taxon>
        <taxon>Insecta</taxon>
        <taxon>Pterygota</taxon>
        <taxon>Neoptera</taxon>
        <taxon>Endopterygota</taxon>
        <taxon>Diptera</taxon>
        <taxon>Nematocera</taxon>
        <taxon>Culicoidea</taxon>
        <taxon>Culicidae</taxon>
        <taxon>Anophelinae</taxon>
        <taxon>Anopheles</taxon>
        <taxon>Anopheles maculatus group</taxon>
    </lineage>
</organism>
<dbReference type="AlphaFoldDB" id="A0A182S9J4"/>
<dbReference type="InterPro" id="IPR049304">
    <property type="entry name" value="Gly_rich_dom"/>
</dbReference>
<protein>
    <recommendedName>
        <fullName evidence="1">Glycine-rich domain-containing protein</fullName>
    </recommendedName>
</protein>
<keyword evidence="3" id="KW-1185">Reference proteome</keyword>
<evidence type="ECO:0000313" key="3">
    <source>
        <dbReference type="Proteomes" id="UP000075901"/>
    </source>
</evidence>
<dbReference type="VEuPathDB" id="VectorBase:AMAM002383"/>
<dbReference type="EnsemblMetazoa" id="AMAM002383-RA">
    <property type="protein sequence ID" value="AMAM002383-PA"/>
    <property type="gene ID" value="AMAM002383"/>
</dbReference>
<reference evidence="3" key="1">
    <citation type="submission" date="2013-09" db="EMBL/GenBank/DDBJ databases">
        <title>The Genome Sequence of Anopheles maculatus species B.</title>
        <authorList>
            <consortium name="The Broad Institute Genomics Platform"/>
            <person name="Neafsey D.E."/>
            <person name="Besansky N."/>
            <person name="Howell P."/>
            <person name="Walton C."/>
            <person name="Young S.K."/>
            <person name="Zeng Q."/>
            <person name="Gargeya S."/>
            <person name="Fitzgerald M."/>
            <person name="Haas B."/>
            <person name="Abouelleil A."/>
            <person name="Allen A.W."/>
            <person name="Alvarado L."/>
            <person name="Arachchi H.M."/>
            <person name="Berlin A.M."/>
            <person name="Chapman S.B."/>
            <person name="Gainer-Dewar J."/>
            <person name="Goldberg J."/>
            <person name="Griggs A."/>
            <person name="Gujja S."/>
            <person name="Hansen M."/>
            <person name="Howarth C."/>
            <person name="Imamovic A."/>
            <person name="Ireland A."/>
            <person name="Larimer J."/>
            <person name="McCowan C."/>
            <person name="Murphy C."/>
            <person name="Pearson M."/>
            <person name="Poon T.W."/>
            <person name="Priest M."/>
            <person name="Roberts A."/>
            <person name="Saif S."/>
            <person name="Shea T."/>
            <person name="Sisk P."/>
            <person name="Sykes S."/>
            <person name="Wortman J."/>
            <person name="Nusbaum C."/>
            <person name="Birren B."/>
        </authorList>
    </citation>
    <scope>NUCLEOTIDE SEQUENCE [LARGE SCALE GENOMIC DNA]</scope>
    <source>
        <strain evidence="3">maculatus3</strain>
    </source>
</reference>
<dbReference type="Proteomes" id="UP000075901">
    <property type="component" value="Unassembled WGS sequence"/>
</dbReference>
<accession>A0A182S9J4</accession>